<dbReference type="AlphaFoldDB" id="A0A1I5XPY5"/>
<evidence type="ECO:0000313" key="5">
    <source>
        <dbReference type="Proteomes" id="UP000198784"/>
    </source>
</evidence>
<proteinExistence type="predicted"/>
<protein>
    <submittedName>
        <fullName evidence="4">Phage integrase, N-terminal SAM-like domain</fullName>
    </submittedName>
</protein>
<evidence type="ECO:0000313" key="4">
    <source>
        <dbReference type="EMBL" id="SFQ34025.1"/>
    </source>
</evidence>
<dbReference type="GO" id="GO:0015074">
    <property type="term" value="P:DNA integration"/>
    <property type="evidence" value="ECO:0007669"/>
    <property type="project" value="UniProtKB-KW"/>
</dbReference>
<feature type="domain" description="Core-binding (CB)" evidence="3">
    <location>
        <begin position="104"/>
        <end position="188"/>
    </location>
</feature>
<dbReference type="STRING" id="289003.SAMN05216190_1723"/>
<keyword evidence="2" id="KW-0238">DNA-binding</keyword>
<dbReference type="EMBL" id="FOWX01000072">
    <property type="protein sequence ID" value="SFQ34025.1"/>
    <property type="molecule type" value="Genomic_DNA"/>
</dbReference>
<name>A0A1I5XPY5_9PSED</name>
<dbReference type="SUPFAM" id="SSF56349">
    <property type="entry name" value="DNA breaking-rejoining enzymes"/>
    <property type="match status" value="1"/>
</dbReference>
<organism evidence="4 5">
    <name type="scientific">Pseudomonas borbori</name>
    <dbReference type="NCBI Taxonomy" id="289003"/>
    <lineage>
        <taxon>Bacteria</taxon>
        <taxon>Pseudomonadati</taxon>
        <taxon>Pseudomonadota</taxon>
        <taxon>Gammaproteobacteria</taxon>
        <taxon>Pseudomonadales</taxon>
        <taxon>Pseudomonadaceae</taxon>
        <taxon>Pseudomonas</taxon>
    </lineage>
</organism>
<keyword evidence="1" id="KW-0229">DNA integration</keyword>
<reference evidence="5" key="1">
    <citation type="submission" date="2016-10" db="EMBL/GenBank/DDBJ databases">
        <authorList>
            <person name="Varghese N."/>
            <person name="Submissions S."/>
        </authorList>
    </citation>
    <scope>NUCLEOTIDE SEQUENCE [LARGE SCALE GENOMIC DNA]</scope>
    <source>
        <strain evidence="5">DSM 17834</strain>
    </source>
</reference>
<dbReference type="InterPro" id="IPR011010">
    <property type="entry name" value="DNA_brk_join_enz"/>
</dbReference>
<keyword evidence="5" id="KW-1185">Reference proteome</keyword>
<evidence type="ECO:0000256" key="2">
    <source>
        <dbReference type="PROSITE-ProRule" id="PRU01248"/>
    </source>
</evidence>
<evidence type="ECO:0000256" key="1">
    <source>
        <dbReference type="ARBA" id="ARBA00022908"/>
    </source>
</evidence>
<dbReference type="RefSeq" id="WP_212633003.1">
    <property type="nucleotide sequence ID" value="NZ_FOWX01000072.1"/>
</dbReference>
<dbReference type="Proteomes" id="UP000198784">
    <property type="component" value="Unassembled WGS sequence"/>
</dbReference>
<evidence type="ECO:0000259" key="3">
    <source>
        <dbReference type="PROSITE" id="PS51900"/>
    </source>
</evidence>
<dbReference type="PROSITE" id="PS51900">
    <property type="entry name" value="CB"/>
    <property type="match status" value="1"/>
</dbReference>
<dbReference type="GO" id="GO:0003677">
    <property type="term" value="F:DNA binding"/>
    <property type="evidence" value="ECO:0007669"/>
    <property type="project" value="UniProtKB-UniRule"/>
</dbReference>
<gene>
    <name evidence="4" type="ORF">SAMN05216190_1723</name>
</gene>
<dbReference type="InterPro" id="IPR044068">
    <property type="entry name" value="CB"/>
</dbReference>
<sequence>MLTKLFPKYYRRYLESPVADWLVGFADWLVFAGYAHDPAHDHIRRLKQVLEARGSVGPDAMFSRADLTTMFTSARQQPLFRATQRAFERFLAAGGRLVVEPDCSRLAPLLDAYRHHLLEARGLTVSTVNQHIATASAFLAQAVPPGTSLQELSVQAVERFVVIDGQRLKRQSLQHTVARLRAFLRFCHDRGELRERLDSIDTPRTYRDELPPRALAWDLVQKLLRSIDRSDPMGCRDHAILYLMAHYGPPPSSTAICNGSAHSGAAISVSSECSYRCSSSCTITPPRISIRTC</sequence>
<accession>A0A1I5XPY5</accession>